<feature type="domain" description="DUF218" evidence="1">
    <location>
        <begin position="54"/>
        <end position="170"/>
    </location>
</feature>
<name>A0ABP9EYH0_9PSEU</name>
<reference evidence="3" key="1">
    <citation type="journal article" date="2019" name="Int. J. Syst. Evol. Microbiol.">
        <title>The Global Catalogue of Microorganisms (GCM) 10K type strain sequencing project: providing services to taxonomists for standard genome sequencing and annotation.</title>
        <authorList>
            <consortium name="The Broad Institute Genomics Platform"/>
            <consortium name="The Broad Institute Genome Sequencing Center for Infectious Disease"/>
            <person name="Wu L."/>
            <person name="Ma J."/>
        </authorList>
    </citation>
    <scope>NUCLEOTIDE SEQUENCE [LARGE SCALE GENOMIC DNA]</scope>
    <source>
        <strain evidence="3">JCM 17983</strain>
    </source>
</reference>
<evidence type="ECO:0000313" key="3">
    <source>
        <dbReference type="Proteomes" id="UP001500457"/>
    </source>
</evidence>
<dbReference type="PANTHER" id="PTHR30336">
    <property type="entry name" value="INNER MEMBRANE PROTEIN, PROBABLE PERMEASE"/>
    <property type="match status" value="1"/>
</dbReference>
<dbReference type="InterPro" id="IPR003848">
    <property type="entry name" value="DUF218"/>
</dbReference>
<evidence type="ECO:0000313" key="2">
    <source>
        <dbReference type="EMBL" id="GAA4890322.1"/>
    </source>
</evidence>
<protein>
    <recommendedName>
        <fullName evidence="1">DUF218 domain-containing protein</fullName>
    </recommendedName>
</protein>
<sequence length="227" mass="23239">MSDDGAGPWRALATILVASVLLAVAVVTAANVVVVARTDDAVTAEVAAVRPAQVAIVPGSLVRPDGTLGAVVRQRVDAAVALYRDGRVQKLLVSGDHGRPDYNEPDAMRDTALAAGVAPEDVFTDYAGFDTWHTMRRAHDVFGVTSAVVVTQGPAAARAVDLARAAGLDAQGLVTGDGGRAGREVLARVRGLGQATLRPEVTGGAAIPVAGDGRVSWARPVSAVVPR</sequence>
<accession>A0ABP9EYH0</accession>
<dbReference type="Pfam" id="PF02698">
    <property type="entry name" value="DUF218"/>
    <property type="match status" value="1"/>
</dbReference>
<dbReference type="CDD" id="cd06259">
    <property type="entry name" value="YdcF-like"/>
    <property type="match status" value="1"/>
</dbReference>
<comment type="caution">
    <text evidence="2">The sequence shown here is derived from an EMBL/GenBank/DDBJ whole genome shotgun (WGS) entry which is preliminary data.</text>
</comment>
<proteinExistence type="predicted"/>
<dbReference type="Proteomes" id="UP001500457">
    <property type="component" value="Unassembled WGS sequence"/>
</dbReference>
<dbReference type="EMBL" id="BAABHQ010000018">
    <property type="protein sequence ID" value="GAA4890322.1"/>
    <property type="molecule type" value="Genomic_DNA"/>
</dbReference>
<organism evidence="2 3">
    <name type="scientific">Actinomycetospora straminea</name>
    <dbReference type="NCBI Taxonomy" id="663607"/>
    <lineage>
        <taxon>Bacteria</taxon>
        <taxon>Bacillati</taxon>
        <taxon>Actinomycetota</taxon>
        <taxon>Actinomycetes</taxon>
        <taxon>Pseudonocardiales</taxon>
        <taxon>Pseudonocardiaceae</taxon>
        <taxon>Actinomycetospora</taxon>
    </lineage>
</organism>
<evidence type="ECO:0000259" key="1">
    <source>
        <dbReference type="Pfam" id="PF02698"/>
    </source>
</evidence>
<dbReference type="PANTHER" id="PTHR30336:SF6">
    <property type="entry name" value="INTEGRAL MEMBRANE PROTEIN"/>
    <property type="match status" value="1"/>
</dbReference>
<dbReference type="InterPro" id="IPR051599">
    <property type="entry name" value="Cell_Envelope_Assoc"/>
</dbReference>
<gene>
    <name evidence="2" type="ORF">GCM10023203_49740</name>
</gene>
<keyword evidence="3" id="KW-1185">Reference proteome</keyword>
<dbReference type="RefSeq" id="WP_274234258.1">
    <property type="nucleotide sequence ID" value="NZ_BAABHQ010000018.1"/>
</dbReference>